<dbReference type="Proteomes" id="UP000013085">
    <property type="component" value="Unassembled WGS sequence"/>
</dbReference>
<name>A0A0E2HES1_9FIRM</name>
<proteinExistence type="predicted"/>
<evidence type="ECO:0000313" key="1">
    <source>
        <dbReference type="EMBL" id="ENZ05166.1"/>
    </source>
</evidence>
<organism evidence="1 2">
    <name type="scientific">[Clostridium] clostridioforme 90A8</name>
    <dbReference type="NCBI Taxonomy" id="999408"/>
    <lineage>
        <taxon>Bacteria</taxon>
        <taxon>Bacillati</taxon>
        <taxon>Bacillota</taxon>
        <taxon>Clostridia</taxon>
        <taxon>Lachnospirales</taxon>
        <taxon>Lachnospiraceae</taxon>
        <taxon>Enterocloster</taxon>
    </lineage>
</organism>
<sequence>MEEKRIIIRIRKDGSIQASSRGIKGKKCMRYLPILEEILKADIVDSEYTEEYYEKEAVLQQKEVQKYIKVRGRENGLDYRVF</sequence>
<comment type="caution">
    <text evidence="1">The sequence shown here is derived from an EMBL/GenBank/DDBJ whole genome shotgun (WGS) entry which is preliminary data.</text>
</comment>
<accession>A0A0E2HES1</accession>
<evidence type="ECO:0008006" key="3">
    <source>
        <dbReference type="Google" id="ProtNLM"/>
    </source>
</evidence>
<dbReference type="PATRIC" id="fig|999408.3.peg.6155"/>
<reference evidence="1 2" key="1">
    <citation type="submission" date="2013-01" db="EMBL/GenBank/DDBJ databases">
        <title>The Genome Sequence of Clostridium clostridioforme 90A8.</title>
        <authorList>
            <consortium name="The Broad Institute Genome Sequencing Platform"/>
            <person name="Earl A."/>
            <person name="Ward D."/>
            <person name="Feldgarden M."/>
            <person name="Gevers D."/>
            <person name="Courvalin P."/>
            <person name="Lambert T."/>
            <person name="Walker B."/>
            <person name="Young S.K."/>
            <person name="Zeng Q."/>
            <person name="Gargeya S."/>
            <person name="Fitzgerald M."/>
            <person name="Haas B."/>
            <person name="Abouelleil A."/>
            <person name="Alvarado L."/>
            <person name="Arachchi H.M."/>
            <person name="Berlin A.M."/>
            <person name="Chapman S.B."/>
            <person name="Dewar J."/>
            <person name="Goldberg J."/>
            <person name="Griggs A."/>
            <person name="Gujja S."/>
            <person name="Hansen M."/>
            <person name="Howarth C."/>
            <person name="Imamovic A."/>
            <person name="Larimer J."/>
            <person name="McCowan C."/>
            <person name="Murphy C."/>
            <person name="Neiman D."/>
            <person name="Pearson M."/>
            <person name="Priest M."/>
            <person name="Roberts A."/>
            <person name="Saif S."/>
            <person name="Shea T."/>
            <person name="Sisk P."/>
            <person name="Sykes S."/>
            <person name="Wortman J."/>
            <person name="Nusbaum C."/>
            <person name="Birren B."/>
        </authorList>
    </citation>
    <scope>NUCLEOTIDE SEQUENCE [LARGE SCALE GENOMIC DNA]</scope>
    <source>
        <strain evidence="1 2">90A8</strain>
    </source>
</reference>
<dbReference type="InterPro" id="IPR021375">
    <property type="entry name" value="DUF2997"/>
</dbReference>
<evidence type="ECO:0000313" key="2">
    <source>
        <dbReference type="Proteomes" id="UP000013085"/>
    </source>
</evidence>
<dbReference type="AlphaFoldDB" id="A0A0E2HES1"/>
<dbReference type="HOGENOM" id="CLU_194377_0_0_9"/>
<dbReference type="EMBL" id="AGYR01000083">
    <property type="protein sequence ID" value="ENZ05166.1"/>
    <property type="molecule type" value="Genomic_DNA"/>
</dbReference>
<protein>
    <recommendedName>
        <fullName evidence="3">DUF2997 domain-containing protein</fullName>
    </recommendedName>
</protein>
<gene>
    <name evidence="1" type="ORF">HMPREF1090_05749</name>
</gene>
<dbReference type="RefSeq" id="WP_002595133.1">
    <property type="nucleotide sequence ID" value="NZ_KB851004.1"/>
</dbReference>
<dbReference type="Pfam" id="PF11211">
    <property type="entry name" value="DUF2997"/>
    <property type="match status" value="1"/>
</dbReference>